<dbReference type="InterPro" id="IPR002603">
    <property type="entry name" value="ET_repeat"/>
</dbReference>
<gene>
    <name evidence="1" type="ORF">NECAME_03726</name>
</gene>
<organism evidence="1 2">
    <name type="scientific">Necator americanus</name>
    <name type="common">Human hookworm</name>
    <dbReference type="NCBI Taxonomy" id="51031"/>
    <lineage>
        <taxon>Eukaryota</taxon>
        <taxon>Metazoa</taxon>
        <taxon>Ecdysozoa</taxon>
        <taxon>Nematoda</taxon>
        <taxon>Chromadorea</taxon>
        <taxon>Rhabditida</taxon>
        <taxon>Rhabditina</taxon>
        <taxon>Rhabditomorpha</taxon>
        <taxon>Strongyloidea</taxon>
        <taxon>Ancylostomatidae</taxon>
        <taxon>Bunostominae</taxon>
        <taxon>Necator</taxon>
    </lineage>
</organism>
<dbReference type="Proteomes" id="UP000053676">
    <property type="component" value="Unassembled WGS sequence"/>
</dbReference>
<name>W2T2R5_NECAM</name>
<evidence type="ECO:0000313" key="1">
    <source>
        <dbReference type="EMBL" id="ETN75536.1"/>
    </source>
</evidence>
<dbReference type="KEGG" id="nai:NECAME_03726"/>
<accession>W2T2R5</accession>
<keyword evidence="2" id="KW-1185">Reference proteome</keyword>
<evidence type="ECO:0000313" key="2">
    <source>
        <dbReference type="Proteomes" id="UP000053676"/>
    </source>
</evidence>
<dbReference type="Pfam" id="PF01684">
    <property type="entry name" value="ET"/>
    <property type="match status" value="1"/>
</dbReference>
<protein>
    <submittedName>
        <fullName evidence="1">ET module</fullName>
    </submittedName>
</protein>
<dbReference type="EMBL" id="KI660289">
    <property type="protein sequence ID" value="ETN75536.1"/>
    <property type="molecule type" value="Genomic_DNA"/>
</dbReference>
<dbReference type="AlphaFoldDB" id="W2T2R5"/>
<proteinExistence type="predicted"/>
<reference evidence="2" key="1">
    <citation type="journal article" date="2014" name="Nat. Genet.">
        <title>Genome of the human hookworm Necator americanus.</title>
        <authorList>
            <person name="Tang Y.T."/>
            <person name="Gao X."/>
            <person name="Rosa B.A."/>
            <person name="Abubucker S."/>
            <person name="Hallsworth-Pepin K."/>
            <person name="Martin J."/>
            <person name="Tyagi R."/>
            <person name="Heizer E."/>
            <person name="Zhang X."/>
            <person name="Bhonagiri-Palsikar V."/>
            <person name="Minx P."/>
            <person name="Warren W.C."/>
            <person name="Wang Q."/>
            <person name="Zhan B."/>
            <person name="Hotez P.J."/>
            <person name="Sternberg P.W."/>
            <person name="Dougall A."/>
            <person name="Gaze S.T."/>
            <person name="Mulvenna J."/>
            <person name="Sotillo J."/>
            <person name="Ranganathan S."/>
            <person name="Rabelo E.M."/>
            <person name="Wilson R.K."/>
            <person name="Felgner P.L."/>
            <person name="Bethony J."/>
            <person name="Hawdon J.M."/>
            <person name="Gasser R.B."/>
            <person name="Loukas A."/>
            <person name="Mitreva M."/>
        </authorList>
    </citation>
    <scope>NUCLEOTIDE SEQUENCE [LARGE SCALE GENOMIC DNA]</scope>
</reference>
<dbReference type="OrthoDB" id="5803891at2759"/>
<sequence length="118" mass="12043">MSNNCVTIEPGLSGCCCNDDACLTPKKSPANPLTCYAGIRAPKSGINVGAEVNCTGMCSTLNAIVNNDNVTTFQCVPLSVCKAYAADNGCSTLRGDQEVTGCCCDTSNGCNAAGYPDV</sequence>